<reference evidence="2 3" key="1">
    <citation type="submission" date="2018-06" db="EMBL/GenBank/DDBJ databases">
        <title>Natronomonas sp. F16-60 a new haloarchaeon isolated from a solar saltern of Isla Cristina, Huelva, Spain.</title>
        <authorList>
            <person name="Duran-Viseras A."/>
            <person name="Sanchez-Porro C."/>
            <person name="Ventosa A."/>
        </authorList>
    </citation>
    <scope>NUCLEOTIDE SEQUENCE [LARGE SCALE GENOMIC DNA]</scope>
    <source>
        <strain evidence="2 3">F16-60</strain>
    </source>
</reference>
<dbReference type="CDD" id="cd00085">
    <property type="entry name" value="HNHc"/>
    <property type="match status" value="1"/>
</dbReference>
<comment type="caution">
    <text evidence="2">The sequence shown here is derived from an EMBL/GenBank/DDBJ whole genome shotgun (WGS) entry which is preliminary data.</text>
</comment>
<keyword evidence="3" id="KW-1185">Reference proteome</keyword>
<evidence type="ECO:0000313" key="3">
    <source>
        <dbReference type="Proteomes" id="UP000319894"/>
    </source>
</evidence>
<evidence type="ECO:0000313" key="2">
    <source>
        <dbReference type="EMBL" id="TSD13925.1"/>
    </source>
</evidence>
<dbReference type="Proteomes" id="UP000319894">
    <property type="component" value="Unassembled WGS sequence"/>
</dbReference>
<dbReference type="SMART" id="SM00507">
    <property type="entry name" value="HNHc"/>
    <property type="match status" value="1"/>
</dbReference>
<dbReference type="AlphaFoldDB" id="A0A554N996"/>
<proteinExistence type="predicted"/>
<dbReference type="InterPro" id="IPR003615">
    <property type="entry name" value="HNH_nuc"/>
</dbReference>
<evidence type="ECO:0000259" key="1">
    <source>
        <dbReference type="SMART" id="SM00507"/>
    </source>
</evidence>
<dbReference type="InterPro" id="IPR002711">
    <property type="entry name" value="HNH"/>
</dbReference>
<organism evidence="2 3">
    <name type="scientific">Haloglomus irregulare</name>
    <dbReference type="NCBI Taxonomy" id="2234134"/>
    <lineage>
        <taxon>Archaea</taxon>
        <taxon>Methanobacteriati</taxon>
        <taxon>Methanobacteriota</taxon>
        <taxon>Stenosarchaea group</taxon>
        <taxon>Halobacteria</taxon>
        <taxon>Halobacteriales</taxon>
        <taxon>Natronomonadaceae</taxon>
        <taxon>Haloglomus</taxon>
    </lineage>
</organism>
<dbReference type="GO" id="GO:0003676">
    <property type="term" value="F:nucleic acid binding"/>
    <property type="evidence" value="ECO:0007669"/>
    <property type="project" value="InterPro"/>
</dbReference>
<accession>A0A554N996</accession>
<dbReference type="GO" id="GO:0004519">
    <property type="term" value="F:endonuclease activity"/>
    <property type="evidence" value="ECO:0007669"/>
    <property type="project" value="InterPro"/>
</dbReference>
<dbReference type="RefSeq" id="WP_144261973.1">
    <property type="nucleotide sequence ID" value="NZ_QMDX01000005.1"/>
</dbReference>
<dbReference type="InParanoid" id="A0A554N996"/>
<sequence>MGEDTETIREWMDELGIETRSVIRNPPEELTDEGWLRPSYVDNVWSTYDIADELDCAPSAVFNRLNRHEIGTRDVGSQPGELHHRWKGGTDSYYGPDRCDTRRSVLERDGKQCTECGMTEEEHLAEYGRSLHVHHLQPIREFDDPETADTMDDLTTLCHGCHMAIETRNEGGSE</sequence>
<dbReference type="GO" id="GO:0008270">
    <property type="term" value="F:zinc ion binding"/>
    <property type="evidence" value="ECO:0007669"/>
    <property type="project" value="InterPro"/>
</dbReference>
<gene>
    <name evidence="2" type="ORF">DP107_09760</name>
</gene>
<dbReference type="Pfam" id="PF01844">
    <property type="entry name" value="HNH"/>
    <property type="match status" value="1"/>
</dbReference>
<dbReference type="OrthoDB" id="11472at2157"/>
<dbReference type="EMBL" id="QMDX01000005">
    <property type="protein sequence ID" value="TSD13925.1"/>
    <property type="molecule type" value="Genomic_DNA"/>
</dbReference>
<feature type="domain" description="HNH nuclease" evidence="1">
    <location>
        <begin position="100"/>
        <end position="163"/>
    </location>
</feature>
<name>A0A554N996_9EURY</name>
<protein>
    <recommendedName>
        <fullName evidence="1">HNH nuclease domain-containing protein</fullName>
    </recommendedName>
</protein>
<dbReference type="Gene3D" id="1.10.30.50">
    <property type="match status" value="1"/>
</dbReference>